<dbReference type="OrthoDB" id="950459at2"/>
<dbReference type="EMBL" id="FOKK01000008">
    <property type="protein sequence ID" value="SFB35759.1"/>
    <property type="molecule type" value="Genomic_DNA"/>
</dbReference>
<reference evidence="1 2" key="1">
    <citation type="submission" date="2016-10" db="EMBL/GenBank/DDBJ databases">
        <authorList>
            <person name="de Groot N.N."/>
        </authorList>
    </citation>
    <scope>NUCLEOTIDE SEQUENCE [LARGE SCALE GENOMIC DNA]</scope>
    <source>
        <strain evidence="1 2">DSM 23399</strain>
    </source>
</reference>
<name>A0A1I1ACP4_9BACT</name>
<evidence type="ECO:0000313" key="2">
    <source>
        <dbReference type="Proteomes" id="UP000198790"/>
    </source>
</evidence>
<evidence type="ECO:0000313" key="1">
    <source>
        <dbReference type="EMBL" id="SFB35759.1"/>
    </source>
</evidence>
<accession>A0A1I1ACP4</accession>
<sequence length="128" mass="14921">MKENNKRNKWLHVRLTFKEYESIQENFGQTVQNSLSDYARQLLLKKPVIGRYRDTGMQDLLAELTAMRRDLHGLAGNYNQIAKKLNSRGENERDSDLAQGQQLQKEILNSLDLVNRFINQTAAKWLQS</sequence>
<gene>
    <name evidence="1" type="ORF">SAMN04489723_10820</name>
</gene>
<organism evidence="1 2">
    <name type="scientific">Algoriphagus aquimarinus</name>
    <dbReference type="NCBI Taxonomy" id="237018"/>
    <lineage>
        <taxon>Bacteria</taxon>
        <taxon>Pseudomonadati</taxon>
        <taxon>Bacteroidota</taxon>
        <taxon>Cytophagia</taxon>
        <taxon>Cytophagales</taxon>
        <taxon>Cyclobacteriaceae</taxon>
        <taxon>Algoriphagus</taxon>
    </lineage>
</organism>
<keyword evidence="2" id="KW-1185">Reference proteome</keyword>
<dbReference type="RefSeq" id="WP_092897590.1">
    <property type="nucleotide sequence ID" value="NZ_FOKK01000008.1"/>
</dbReference>
<dbReference type="AlphaFoldDB" id="A0A1I1ACP4"/>
<proteinExistence type="predicted"/>
<dbReference type="STRING" id="237018.SAMN04489723_10820"/>
<dbReference type="InterPro" id="IPR053842">
    <property type="entry name" value="NikA-like"/>
</dbReference>
<dbReference type="Proteomes" id="UP000198790">
    <property type="component" value="Unassembled WGS sequence"/>
</dbReference>
<dbReference type="Pfam" id="PF21983">
    <property type="entry name" value="NikA-like"/>
    <property type="match status" value="1"/>
</dbReference>
<protein>
    <submittedName>
        <fullName evidence="1">Mobilisation protein (MobC)</fullName>
    </submittedName>
</protein>